<gene>
    <name evidence="2" type="ORF">VB774_20930</name>
</gene>
<dbReference type="SMART" id="SM00100">
    <property type="entry name" value="cNMP"/>
    <property type="match status" value="2"/>
</dbReference>
<feature type="domain" description="Cyclic nucleotide-binding" evidence="1">
    <location>
        <begin position="169"/>
        <end position="282"/>
    </location>
</feature>
<dbReference type="SUPFAM" id="SSF51206">
    <property type="entry name" value="cAMP-binding domain-like"/>
    <property type="match status" value="2"/>
</dbReference>
<comment type="caution">
    <text evidence="2">The sequence shown here is derived from an EMBL/GenBank/DDBJ whole genome shotgun (WGS) entry which is preliminary data.</text>
</comment>
<dbReference type="CDD" id="cd00038">
    <property type="entry name" value="CAP_ED"/>
    <property type="match status" value="2"/>
</dbReference>
<feature type="domain" description="Cyclic nucleotide-binding" evidence="1">
    <location>
        <begin position="5"/>
        <end position="124"/>
    </location>
</feature>
<reference evidence="2 3" key="1">
    <citation type="submission" date="2023-12" db="EMBL/GenBank/DDBJ databases">
        <title>Baltic Sea Cyanobacteria.</title>
        <authorList>
            <person name="Delbaje E."/>
            <person name="Fewer D.P."/>
            <person name="Shishido T.K."/>
        </authorList>
    </citation>
    <scope>NUCLEOTIDE SEQUENCE [LARGE SCALE GENOMIC DNA]</scope>
    <source>
        <strain evidence="2 3">UHCC 0370</strain>
    </source>
</reference>
<dbReference type="Proteomes" id="UP001301388">
    <property type="component" value="Unassembled WGS sequence"/>
</dbReference>
<proteinExistence type="predicted"/>
<dbReference type="RefSeq" id="WP_323263191.1">
    <property type="nucleotide sequence ID" value="NZ_JAYGIE010000109.1"/>
</dbReference>
<dbReference type="PANTHER" id="PTHR24567">
    <property type="entry name" value="CRP FAMILY TRANSCRIPTIONAL REGULATORY PROTEIN"/>
    <property type="match status" value="1"/>
</dbReference>
<dbReference type="PANTHER" id="PTHR24567:SF26">
    <property type="entry name" value="REGULATORY PROTEIN YEIL"/>
    <property type="match status" value="1"/>
</dbReference>
<dbReference type="InterPro" id="IPR023892">
    <property type="entry name" value="cNMP-bd"/>
</dbReference>
<sequence length="372" mass="41109">MTEFLLKELTNNDIDWMISTGQQLDIDSNQQLIEQGTINNNFFVLLEGGCITTIASEGGNIMGRAFAALENVASVDQKLEELGIGAIFGESAFLGVAKSTVSVKVTEKSKVLKLSHQALYERMGQDTGFGARFYHALALHSDERCQRIIPQYLSRKLGFVQSLMAGGSAFGELSDGDVDWLLKNGKVEVIPEGEVFIQAGRPVEFLFILLNSTCSISAFDKPRKMSRIFASLESGSQGEDEIGSEIIHLNTGEITGETAFVSLNTISTVAVRTLQESVFLAVPCKVLQLELQKNLGFASRFYRMLSMLLTSRGEALIERMGYGKRRSYDRNQPLQANVLYEDEIDDSSLDNLTLAGARFDWMLKRLSVRGNV</sequence>
<dbReference type="InterPro" id="IPR018490">
    <property type="entry name" value="cNMP-bd_dom_sf"/>
</dbReference>
<keyword evidence="3" id="KW-1185">Reference proteome</keyword>
<accession>A0ABU5TP77</accession>
<dbReference type="PROSITE" id="PS50042">
    <property type="entry name" value="CNMP_BINDING_3"/>
    <property type="match status" value="2"/>
</dbReference>
<evidence type="ECO:0000313" key="2">
    <source>
        <dbReference type="EMBL" id="MEA5480101.1"/>
    </source>
</evidence>
<organism evidence="2 3">
    <name type="scientific">Pseudanabaena galeata UHCC 0370</name>
    <dbReference type="NCBI Taxonomy" id="3110310"/>
    <lineage>
        <taxon>Bacteria</taxon>
        <taxon>Bacillati</taxon>
        <taxon>Cyanobacteriota</taxon>
        <taxon>Cyanophyceae</taxon>
        <taxon>Pseudanabaenales</taxon>
        <taxon>Pseudanabaenaceae</taxon>
        <taxon>Pseudanabaena</taxon>
    </lineage>
</organism>
<dbReference type="InterPro" id="IPR014710">
    <property type="entry name" value="RmlC-like_jellyroll"/>
</dbReference>
<name>A0ABU5TP77_9CYAN</name>
<protein>
    <recommendedName>
        <fullName evidence="1">Cyclic nucleotide-binding domain-containing protein</fullName>
    </recommendedName>
</protein>
<dbReference type="Gene3D" id="2.60.120.10">
    <property type="entry name" value="Jelly Rolls"/>
    <property type="match status" value="2"/>
</dbReference>
<dbReference type="InterPro" id="IPR000595">
    <property type="entry name" value="cNMP-bd_dom"/>
</dbReference>
<dbReference type="InterPro" id="IPR050397">
    <property type="entry name" value="Env_Response_Regulators"/>
</dbReference>
<evidence type="ECO:0000259" key="1">
    <source>
        <dbReference type="PROSITE" id="PS50042"/>
    </source>
</evidence>
<dbReference type="NCBIfam" id="TIGR03896">
    <property type="entry name" value="cyc_nuc_ocin"/>
    <property type="match status" value="1"/>
</dbReference>
<dbReference type="EMBL" id="JAYGIE010000109">
    <property type="protein sequence ID" value="MEA5480101.1"/>
    <property type="molecule type" value="Genomic_DNA"/>
</dbReference>
<evidence type="ECO:0000313" key="3">
    <source>
        <dbReference type="Proteomes" id="UP001301388"/>
    </source>
</evidence>